<evidence type="ECO:0000313" key="2">
    <source>
        <dbReference type="EMBL" id="MDQ0227017.1"/>
    </source>
</evidence>
<dbReference type="InterPro" id="IPR019454">
    <property type="entry name" value="Lipoprot_YkyA-like"/>
</dbReference>
<evidence type="ECO:0000256" key="1">
    <source>
        <dbReference type="SAM" id="Coils"/>
    </source>
</evidence>
<dbReference type="InterPro" id="IPR036785">
    <property type="entry name" value="YkyA-like_sf"/>
</dbReference>
<dbReference type="Gene3D" id="1.20.120.570">
    <property type="entry name" value="YkyA-like"/>
    <property type="match status" value="1"/>
</dbReference>
<comment type="caution">
    <text evidence="2">The sequence shown here is derived from an EMBL/GenBank/DDBJ whole genome shotgun (WGS) entry which is preliminary data.</text>
</comment>
<organism evidence="2 3">
    <name type="scientific">Metabacillus niabensis</name>
    <dbReference type="NCBI Taxonomy" id="324854"/>
    <lineage>
        <taxon>Bacteria</taxon>
        <taxon>Bacillati</taxon>
        <taxon>Bacillota</taxon>
        <taxon>Bacilli</taxon>
        <taxon>Bacillales</taxon>
        <taxon>Bacillaceae</taxon>
        <taxon>Metabacillus</taxon>
    </lineage>
</organism>
<keyword evidence="1" id="KW-0175">Coiled coil</keyword>
<keyword evidence="3" id="KW-1185">Reference proteome</keyword>
<sequence length="224" mass="26460">MFNYKHKRIIILFISCLFVTLLAGCFGPSPEEKIYTTLEEVVKLEGDFEKQQAPLLELEKKESEIYNQIIDLGMDEFNKVVELSKEAVTLVEDRESKIDSEYESIMASKKEFESIDEQIEQIEDKDLLEKANQLKKTMDERYSAYEELYKLYKSSITLDKELYTMLQKEDLSIEDLEAQTAKINETYQKVMEKNESFNKFTEQYNQEKMDFYKAAELNVKETDE</sequence>
<feature type="coiled-coil region" evidence="1">
    <location>
        <begin position="105"/>
        <end position="148"/>
    </location>
</feature>
<gene>
    <name evidence="2" type="ORF">J2S02_003362</name>
</gene>
<accession>A0ABT9Z5C2</accession>
<dbReference type="Pfam" id="PF10368">
    <property type="entry name" value="YkyA"/>
    <property type="match status" value="1"/>
</dbReference>
<dbReference type="SUPFAM" id="SSF140423">
    <property type="entry name" value="MW0975(SA0943)-like"/>
    <property type="match status" value="1"/>
</dbReference>
<protein>
    <submittedName>
        <fullName evidence="2">Chromosome segregation ATPase</fullName>
    </submittedName>
</protein>
<reference evidence="2 3" key="1">
    <citation type="submission" date="2023-07" db="EMBL/GenBank/DDBJ databases">
        <title>Genomic Encyclopedia of Type Strains, Phase IV (KMG-IV): sequencing the most valuable type-strain genomes for metagenomic binning, comparative biology and taxonomic classification.</title>
        <authorList>
            <person name="Goeker M."/>
        </authorList>
    </citation>
    <scope>NUCLEOTIDE SEQUENCE [LARGE SCALE GENOMIC DNA]</scope>
    <source>
        <strain evidence="2 3">DSM 17723</strain>
    </source>
</reference>
<proteinExistence type="predicted"/>
<dbReference type="Proteomes" id="UP001232245">
    <property type="component" value="Unassembled WGS sequence"/>
</dbReference>
<name>A0ABT9Z5C2_9BACI</name>
<dbReference type="RefSeq" id="WP_233452410.1">
    <property type="nucleotide sequence ID" value="NZ_CADEPK010000435.1"/>
</dbReference>
<dbReference type="EMBL" id="JAUSTZ010000007">
    <property type="protein sequence ID" value="MDQ0227017.1"/>
    <property type="molecule type" value="Genomic_DNA"/>
</dbReference>
<evidence type="ECO:0000313" key="3">
    <source>
        <dbReference type="Proteomes" id="UP001232245"/>
    </source>
</evidence>
<dbReference type="PROSITE" id="PS51257">
    <property type="entry name" value="PROKAR_LIPOPROTEIN"/>
    <property type="match status" value="1"/>
</dbReference>